<sequence length="80" mass="9298">MSLLFSQIECHVKDEPILRFVGYKEVPEIMKWMRVLDQELLNFVDISTLCRGSFSDLILLYNTKLLLQFSLSSTSTMSAY</sequence>
<reference evidence="1 2" key="1">
    <citation type="journal article" date="2011" name="Science">
        <title>The ecoresponsive genome of Daphnia pulex.</title>
        <authorList>
            <person name="Colbourne J.K."/>
            <person name="Pfrender M.E."/>
            <person name="Gilbert D."/>
            <person name="Thomas W.K."/>
            <person name="Tucker A."/>
            <person name="Oakley T.H."/>
            <person name="Tokishita S."/>
            <person name="Aerts A."/>
            <person name="Arnold G.J."/>
            <person name="Basu M.K."/>
            <person name="Bauer D.J."/>
            <person name="Caceres C.E."/>
            <person name="Carmel L."/>
            <person name="Casola C."/>
            <person name="Choi J.H."/>
            <person name="Detter J.C."/>
            <person name="Dong Q."/>
            <person name="Dusheyko S."/>
            <person name="Eads B.D."/>
            <person name="Frohlich T."/>
            <person name="Geiler-Samerotte K.A."/>
            <person name="Gerlach D."/>
            <person name="Hatcher P."/>
            <person name="Jogdeo S."/>
            <person name="Krijgsveld J."/>
            <person name="Kriventseva E.V."/>
            <person name="Kultz D."/>
            <person name="Laforsch C."/>
            <person name="Lindquist E."/>
            <person name="Lopez J."/>
            <person name="Manak J.R."/>
            <person name="Muller J."/>
            <person name="Pangilinan J."/>
            <person name="Patwardhan R.P."/>
            <person name="Pitluck S."/>
            <person name="Pritham E.J."/>
            <person name="Rechtsteiner A."/>
            <person name="Rho M."/>
            <person name="Rogozin I.B."/>
            <person name="Sakarya O."/>
            <person name="Salamov A."/>
            <person name="Schaack S."/>
            <person name="Shapiro H."/>
            <person name="Shiga Y."/>
            <person name="Skalitzky C."/>
            <person name="Smith Z."/>
            <person name="Souvorov A."/>
            <person name="Sung W."/>
            <person name="Tang Z."/>
            <person name="Tsuchiya D."/>
            <person name="Tu H."/>
            <person name="Vos H."/>
            <person name="Wang M."/>
            <person name="Wolf Y.I."/>
            <person name="Yamagata H."/>
            <person name="Yamada T."/>
            <person name="Ye Y."/>
            <person name="Shaw J.R."/>
            <person name="Andrews J."/>
            <person name="Crease T.J."/>
            <person name="Tang H."/>
            <person name="Lucas S.M."/>
            <person name="Robertson H.M."/>
            <person name="Bork P."/>
            <person name="Koonin E.V."/>
            <person name="Zdobnov E.M."/>
            <person name="Grigoriev I.V."/>
            <person name="Lynch M."/>
            <person name="Boore J.L."/>
        </authorList>
    </citation>
    <scope>NUCLEOTIDE SEQUENCE [LARGE SCALE GENOMIC DNA]</scope>
</reference>
<gene>
    <name evidence="1" type="ORF">DAPPUDRAFT_300532</name>
</gene>
<dbReference type="InParanoid" id="E9HD99"/>
<dbReference type="HOGENOM" id="CLU_2592164_0_0_1"/>
<dbReference type="EMBL" id="GL732623">
    <property type="protein sequence ID" value="EFX70216.1"/>
    <property type="molecule type" value="Genomic_DNA"/>
</dbReference>
<evidence type="ECO:0000313" key="1">
    <source>
        <dbReference type="EMBL" id="EFX70216.1"/>
    </source>
</evidence>
<dbReference type="Proteomes" id="UP000000305">
    <property type="component" value="Unassembled WGS sequence"/>
</dbReference>
<organism evidence="1 2">
    <name type="scientific">Daphnia pulex</name>
    <name type="common">Water flea</name>
    <dbReference type="NCBI Taxonomy" id="6669"/>
    <lineage>
        <taxon>Eukaryota</taxon>
        <taxon>Metazoa</taxon>
        <taxon>Ecdysozoa</taxon>
        <taxon>Arthropoda</taxon>
        <taxon>Crustacea</taxon>
        <taxon>Branchiopoda</taxon>
        <taxon>Diplostraca</taxon>
        <taxon>Cladocera</taxon>
        <taxon>Anomopoda</taxon>
        <taxon>Daphniidae</taxon>
        <taxon>Daphnia</taxon>
    </lineage>
</organism>
<name>E9HD99_DAPPU</name>
<proteinExistence type="predicted"/>
<evidence type="ECO:0000313" key="2">
    <source>
        <dbReference type="Proteomes" id="UP000000305"/>
    </source>
</evidence>
<dbReference type="KEGG" id="dpx:DAPPUDRAFT_300532"/>
<dbReference type="AlphaFoldDB" id="E9HD99"/>
<protein>
    <submittedName>
        <fullName evidence="1">Uncharacterized protein</fullName>
    </submittedName>
</protein>
<accession>E9HD99</accession>
<keyword evidence="2" id="KW-1185">Reference proteome</keyword>